<dbReference type="Gene3D" id="3.40.50.2000">
    <property type="entry name" value="Glycogen Phosphorylase B"/>
    <property type="match status" value="2"/>
</dbReference>
<dbReference type="FunFam" id="3.40.50.2000:FF:000095">
    <property type="entry name" value="Glycosyltransferase"/>
    <property type="match status" value="1"/>
</dbReference>
<evidence type="ECO:0000313" key="6">
    <source>
        <dbReference type="EMBL" id="GKV31240.1"/>
    </source>
</evidence>
<accession>A0AAV5L1X6</accession>
<dbReference type="Pfam" id="PF00201">
    <property type="entry name" value="UDPGT"/>
    <property type="match status" value="1"/>
</dbReference>
<dbReference type="SUPFAM" id="SSF53756">
    <property type="entry name" value="UDP-Glycosyltransferase/glycogen phosphorylase"/>
    <property type="match status" value="1"/>
</dbReference>
<comment type="similarity">
    <text evidence="1 4">Belongs to the UDP-glycosyltransferase family.</text>
</comment>
<dbReference type="InterPro" id="IPR050481">
    <property type="entry name" value="UDP-glycosyltransf_plant"/>
</dbReference>
<dbReference type="PANTHER" id="PTHR48048:SF30">
    <property type="entry name" value="GLYCOSYLTRANSFERASE"/>
    <property type="match status" value="1"/>
</dbReference>
<dbReference type="AlphaFoldDB" id="A0AAV5L1X6"/>
<comment type="caution">
    <text evidence="6">The sequence shown here is derived from an EMBL/GenBank/DDBJ whole genome shotgun (WGS) entry which is preliminary data.</text>
</comment>
<gene>
    <name evidence="6" type="ORF">SLEP1_g39951</name>
</gene>
<dbReference type="EMBL" id="BPVZ01000090">
    <property type="protein sequence ID" value="GKV31240.1"/>
    <property type="molecule type" value="Genomic_DNA"/>
</dbReference>
<keyword evidence="7" id="KW-1185">Reference proteome</keyword>
<evidence type="ECO:0000256" key="2">
    <source>
        <dbReference type="ARBA" id="ARBA00022676"/>
    </source>
</evidence>
<dbReference type="EC" id="2.4.1.-" evidence="5"/>
<sequence length="495" mass="54487">MSSERLELEITHPGTVRSLAMQEAIVLYPSPQIGHLISMVEFCKLILTHQPSLKIHILNPPPPYGADSTAPYISAVSATVPSITFHQLPTINLSISSSRHHESLVFETLRLNNPNVQNALISISKNYNIISFIIDFFSTPAFDVATALNIPVYYFNTSGAGCLAFTLYFPTIHKKTTKSFKDLDIHLDIPGIPPTPSSDMPKPLLERDDELYKFMLDFATILPKSAGIIVNTFEALEPRPLKAVRDGQCVPDSPTAPIQCIGPLIATSDRSSDGSTGNSIPECLTWLDSQPSKSVVFLCFGSLGLFTVEQLKEIAIGLERSGQRFLWVVRNPPAENQSVAIKALSDPDLNLLLPEGFLDRTKQRGLVVKSWAPQIAVLNHDSVGGFVTHCGWNSILESVCAGVPMVAWPLYAEQRLNRVLLVEEIKIALPMVESENGFVNSAEVEKRVRELMELEQGKSIREQTTAMKHAAMAALSEGGSSHVTLDQLIESWKHK</sequence>
<protein>
    <recommendedName>
        <fullName evidence="5">Glycosyltransferase</fullName>
        <ecNumber evidence="5">2.4.1.-</ecNumber>
    </recommendedName>
</protein>
<evidence type="ECO:0000256" key="3">
    <source>
        <dbReference type="ARBA" id="ARBA00022679"/>
    </source>
</evidence>
<organism evidence="6 7">
    <name type="scientific">Rubroshorea leprosula</name>
    <dbReference type="NCBI Taxonomy" id="152421"/>
    <lineage>
        <taxon>Eukaryota</taxon>
        <taxon>Viridiplantae</taxon>
        <taxon>Streptophyta</taxon>
        <taxon>Embryophyta</taxon>
        <taxon>Tracheophyta</taxon>
        <taxon>Spermatophyta</taxon>
        <taxon>Magnoliopsida</taxon>
        <taxon>eudicotyledons</taxon>
        <taxon>Gunneridae</taxon>
        <taxon>Pentapetalae</taxon>
        <taxon>rosids</taxon>
        <taxon>malvids</taxon>
        <taxon>Malvales</taxon>
        <taxon>Dipterocarpaceae</taxon>
        <taxon>Rubroshorea</taxon>
    </lineage>
</organism>
<dbReference type="CDD" id="cd03784">
    <property type="entry name" value="GT1_Gtf-like"/>
    <property type="match status" value="1"/>
</dbReference>
<dbReference type="Proteomes" id="UP001054252">
    <property type="component" value="Unassembled WGS sequence"/>
</dbReference>
<name>A0AAV5L1X6_9ROSI</name>
<evidence type="ECO:0000256" key="4">
    <source>
        <dbReference type="RuleBase" id="RU003718"/>
    </source>
</evidence>
<dbReference type="GO" id="GO:0035251">
    <property type="term" value="F:UDP-glucosyltransferase activity"/>
    <property type="evidence" value="ECO:0007669"/>
    <property type="project" value="InterPro"/>
</dbReference>
<dbReference type="InterPro" id="IPR035595">
    <property type="entry name" value="UDP_glycos_trans_CS"/>
</dbReference>
<evidence type="ECO:0000256" key="1">
    <source>
        <dbReference type="ARBA" id="ARBA00009995"/>
    </source>
</evidence>
<dbReference type="PROSITE" id="PS00375">
    <property type="entry name" value="UDPGT"/>
    <property type="match status" value="1"/>
</dbReference>
<keyword evidence="3 4" id="KW-0808">Transferase</keyword>
<reference evidence="6 7" key="1">
    <citation type="journal article" date="2021" name="Commun. Biol.">
        <title>The genome of Shorea leprosula (Dipterocarpaceae) highlights the ecological relevance of drought in aseasonal tropical rainforests.</title>
        <authorList>
            <person name="Ng K.K.S."/>
            <person name="Kobayashi M.J."/>
            <person name="Fawcett J.A."/>
            <person name="Hatakeyama M."/>
            <person name="Paape T."/>
            <person name="Ng C.H."/>
            <person name="Ang C.C."/>
            <person name="Tnah L.H."/>
            <person name="Lee C.T."/>
            <person name="Nishiyama T."/>
            <person name="Sese J."/>
            <person name="O'Brien M.J."/>
            <person name="Copetti D."/>
            <person name="Mohd Noor M.I."/>
            <person name="Ong R.C."/>
            <person name="Putra M."/>
            <person name="Sireger I.Z."/>
            <person name="Indrioko S."/>
            <person name="Kosugi Y."/>
            <person name="Izuno A."/>
            <person name="Isagi Y."/>
            <person name="Lee S.L."/>
            <person name="Shimizu K.K."/>
        </authorList>
    </citation>
    <scope>NUCLEOTIDE SEQUENCE [LARGE SCALE GENOMIC DNA]</scope>
    <source>
        <strain evidence="6">214</strain>
    </source>
</reference>
<evidence type="ECO:0000313" key="7">
    <source>
        <dbReference type="Proteomes" id="UP001054252"/>
    </source>
</evidence>
<evidence type="ECO:0000256" key="5">
    <source>
        <dbReference type="RuleBase" id="RU362057"/>
    </source>
</evidence>
<keyword evidence="2 4" id="KW-0328">Glycosyltransferase</keyword>
<dbReference type="FunFam" id="3.40.50.2000:FF:000020">
    <property type="entry name" value="Glycosyltransferase"/>
    <property type="match status" value="1"/>
</dbReference>
<dbReference type="PANTHER" id="PTHR48048">
    <property type="entry name" value="GLYCOSYLTRANSFERASE"/>
    <property type="match status" value="1"/>
</dbReference>
<dbReference type="InterPro" id="IPR002213">
    <property type="entry name" value="UDP_glucos_trans"/>
</dbReference>
<proteinExistence type="inferred from homology"/>